<evidence type="ECO:0000313" key="2">
    <source>
        <dbReference type="Proteomes" id="UP001292094"/>
    </source>
</evidence>
<evidence type="ECO:0000313" key="1">
    <source>
        <dbReference type="EMBL" id="KAK4311929.1"/>
    </source>
</evidence>
<proteinExistence type="predicted"/>
<dbReference type="AlphaFoldDB" id="A0AAE1UAU4"/>
<dbReference type="Proteomes" id="UP001292094">
    <property type="component" value="Unassembled WGS sequence"/>
</dbReference>
<protein>
    <submittedName>
        <fullName evidence="1">Uncharacterized protein</fullName>
    </submittedName>
</protein>
<gene>
    <name evidence="1" type="ORF">Pmani_016617</name>
</gene>
<reference evidence="1" key="1">
    <citation type="submission" date="2023-11" db="EMBL/GenBank/DDBJ databases">
        <title>Genome assemblies of two species of porcelain crab, Petrolisthes cinctipes and Petrolisthes manimaculis (Anomura: Porcellanidae).</title>
        <authorList>
            <person name="Angst P."/>
        </authorList>
    </citation>
    <scope>NUCLEOTIDE SEQUENCE</scope>
    <source>
        <strain evidence="1">PB745_02</strain>
        <tissue evidence="1">Gill</tissue>
    </source>
</reference>
<accession>A0AAE1UAU4</accession>
<dbReference type="EMBL" id="JAWZYT010001463">
    <property type="protein sequence ID" value="KAK4311929.1"/>
    <property type="molecule type" value="Genomic_DNA"/>
</dbReference>
<comment type="caution">
    <text evidence="1">The sequence shown here is derived from an EMBL/GenBank/DDBJ whole genome shotgun (WGS) entry which is preliminary data.</text>
</comment>
<organism evidence="1 2">
    <name type="scientific">Petrolisthes manimaculis</name>
    <dbReference type="NCBI Taxonomy" id="1843537"/>
    <lineage>
        <taxon>Eukaryota</taxon>
        <taxon>Metazoa</taxon>
        <taxon>Ecdysozoa</taxon>
        <taxon>Arthropoda</taxon>
        <taxon>Crustacea</taxon>
        <taxon>Multicrustacea</taxon>
        <taxon>Malacostraca</taxon>
        <taxon>Eumalacostraca</taxon>
        <taxon>Eucarida</taxon>
        <taxon>Decapoda</taxon>
        <taxon>Pleocyemata</taxon>
        <taxon>Anomura</taxon>
        <taxon>Galatheoidea</taxon>
        <taxon>Porcellanidae</taxon>
        <taxon>Petrolisthes</taxon>
    </lineage>
</organism>
<sequence>MLMKELEVVEMVVEMVVGMVVEMVVGMVVEMEVGMVVEMVVEMELASPTITQALHVDKDERGTGIH</sequence>
<name>A0AAE1UAU4_9EUCA</name>
<keyword evidence="2" id="KW-1185">Reference proteome</keyword>